<feature type="compositionally biased region" description="Basic residues" evidence="13">
    <location>
        <begin position="960"/>
        <end position="982"/>
    </location>
</feature>
<evidence type="ECO:0000256" key="7">
    <source>
        <dbReference type="ARBA" id="ARBA00022807"/>
    </source>
</evidence>
<dbReference type="SUPFAM" id="SSF54001">
    <property type="entry name" value="Cysteine proteinases"/>
    <property type="match status" value="1"/>
</dbReference>
<feature type="compositionally biased region" description="Low complexity" evidence="13">
    <location>
        <begin position="886"/>
        <end position="900"/>
    </location>
</feature>
<feature type="compositionally biased region" description="Polar residues" evidence="13">
    <location>
        <begin position="1112"/>
        <end position="1124"/>
    </location>
</feature>
<feature type="compositionally biased region" description="Basic and acidic residues" evidence="13">
    <location>
        <begin position="1178"/>
        <end position="1206"/>
    </location>
</feature>
<feature type="compositionally biased region" description="Polar residues" evidence="13">
    <location>
        <begin position="844"/>
        <end position="866"/>
    </location>
</feature>
<dbReference type="PANTHER" id="PTHR24006:SF758">
    <property type="entry name" value="UBIQUITIN CARBOXYL-TERMINAL HYDROLASE 36"/>
    <property type="match status" value="1"/>
</dbReference>
<dbReference type="AlphaFoldDB" id="A0A2B4S491"/>
<dbReference type="EMBL" id="LSMT01000149">
    <property type="protein sequence ID" value="PFX25514.1"/>
    <property type="molecule type" value="Genomic_DNA"/>
</dbReference>
<dbReference type="PROSITE" id="PS00972">
    <property type="entry name" value="USP_1"/>
    <property type="match status" value="1"/>
</dbReference>
<dbReference type="Proteomes" id="UP000225706">
    <property type="component" value="Unassembled WGS sequence"/>
</dbReference>
<feature type="compositionally biased region" description="Basic residues" evidence="13">
    <location>
        <begin position="819"/>
        <end position="830"/>
    </location>
</feature>
<feature type="compositionally biased region" description="Basic and acidic residues" evidence="13">
    <location>
        <begin position="932"/>
        <end position="942"/>
    </location>
</feature>
<feature type="compositionally biased region" description="Basic and acidic residues" evidence="13">
    <location>
        <begin position="730"/>
        <end position="749"/>
    </location>
</feature>
<evidence type="ECO:0000256" key="12">
    <source>
        <dbReference type="ARBA" id="ARBA00043009"/>
    </source>
</evidence>
<feature type="compositionally biased region" description="Low complexity" evidence="13">
    <location>
        <begin position="750"/>
        <end position="767"/>
    </location>
</feature>
<evidence type="ECO:0000256" key="8">
    <source>
        <dbReference type="ARBA" id="ARBA00039432"/>
    </source>
</evidence>
<feature type="compositionally biased region" description="Basic residues" evidence="13">
    <location>
        <begin position="1209"/>
        <end position="1234"/>
    </location>
</feature>
<evidence type="ECO:0000256" key="11">
    <source>
        <dbReference type="ARBA" id="ARBA00042420"/>
    </source>
</evidence>
<dbReference type="GO" id="GO:0016579">
    <property type="term" value="P:protein deubiquitination"/>
    <property type="evidence" value="ECO:0007669"/>
    <property type="project" value="InterPro"/>
</dbReference>
<dbReference type="PROSITE" id="PS50235">
    <property type="entry name" value="USP_3"/>
    <property type="match status" value="1"/>
</dbReference>
<feature type="domain" description="F5/8 type C" evidence="14">
    <location>
        <begin position="1"/>
        <end position="151"/>
    </location>
</feature>
<evidence type="ECO:0000256" key="13">
    <source>
        <dbReference type="SAM" id="MobiDB-lite"/>
    </source>
</evidence>
<evidence type="ECO:0000256" key="9">
    <source>
        <dbReference type="ARBA" id="ARBA00041300"/>
    </source>
</evidence>
<feature type="compositionally biased region" description="Basic and acidic residues" evidence="13">
    <location>
        <begin position="1157"/>
        <end position="1167"/>
    </location>
</feature>
<reference evidence="17" key="1">
    <citation type="journal article" date="2017" name="bioRxiv">
        <title>Comparative analysis of the genomes of Stylophora pistillata and Acropora digitifera provides evidence for extensive differences between species of corals.</title>
        <authorList>
            <person name="Voolstra C.R."/>
            <person name="Li Y."/>
            <person name="Liew Y.J."/>
            <person name="Baumgarten S."/>
            <person name="Zoccola D."/>
            <person name="Flot J.-F."/>
            <person name="Tambutte S."/>
            <person name="Allemand D."/>
            <person name="Aranda M."/>
        </authorList>
    </citation>
    <scope>NUCLEOTIDE SEQUENCE [LARGE SCALE GENOMIC DNA]</scope>
</reference>
<evidence type="ECO:0000256" key="4">
    <source>
        <dbReference type="ARBA" id="ARBA00022670"/>
    </source>
</evidence>
<dbReference type="PANTHER" id="PTHR24006">
    <property type="entry name" value="UBIQUITIN CARBOXYL-TERMINAL HYDROLASE"/>
    <property type="match status" value="1"/>
</dbReference>
<dbReference type="InterPro" id="IPR000421">
    <property type="entry name" value="FA58C"/>
</dbReference>
<proteinExistence type="inferred from homology"/>
<dbReference type="InterPro" id="IPR018200">
    <property type="entry name" value="USP_CS"/>
</dbReference>
<feature type="compositionally biased region" description="Basic and acidic residues" evidence="13">
    <location>
        <begin position="1078"/>
        <end position="1098"/>
    </location>
</feature>
<accession>A0A2B4S491</accession>
<evidence type="ECO:0000256" key="6">
    <source>
        <dbReference type="ARBA" id="ARBA00022801"/>
    </source>
</evidence>
<evidence type="ECO:0000256" key="2">
    <source>
        <dbReference type="ARBA" id="ARBA00009085"/>
    </source>
</evidence>
<feature type="domain" description="USP" evidence="15">
    <location>
        <begin position="318"/>
        <end position="586"/>
    </location>
</feature>
<feature type="region of interest" description="Disordered" evidence="13">
    <location>
        <begin position="594"/>
        <end position="614"/>
    </location>
</feature>
<comment type="catalytic activity">
    <reaction evidence="1">
        <text>Thiol-dependent hydrolysis of ester, thioester, amide, peptide and isopeptide bonds formed by the C-terminal Gly of ubiquitin (a 76-residue protein attached to proteins as an intracellular targeting signal).</text>
        <dbReference type="EC" id="3.4.19.12"/>
    </reaction>
</comment>
<dbReference type="Gene3D" id="2.60.120.260">
    <property type="entry name" value="Galactose-binding domain-like"/>
    <property type="match status" value="1"/>
</dbReference>
<dbReference type="GO" id="GO:0004843">
    <property type="term" value="F:cysteine-type deubiquitinase activity"/>
    <property type="evidence" value="ECO:0007669"/>
    <property type="project" value="UniProtKB-EC"/>
</dbReference>
<organism evidence="16 17">
    <name type="scientific">Stylophora pistillata</name>
    <name type="common">Smooth cauliflower coral</name>
    <dbReference type="NCBI Taxonomy" id="50429"/>
    <lineage>
        <taxon>Eukaryota</taxon>
        <taxon>Metazoa</taxon>
        <taxon>Cnidaria</taxon>
        <taxon>Anthozoa</taxon>
        <taxon>Hexacorallia</taxon>
        <taxon>Scleractinia</taxon>
        <taxon>Astrocoeniina</taxon>
        <taxon>Pocilloporidae</taxon>
        <taxon>Stylophora</taxon>
    </lineage>
</organism>
<dbReference type="EC" id="3.4.19.12" evidence="3"/>
<keyword evidence="4" id="KW-0645">Protease</keyword>
<dbReference type="GO" id="GO:0005829">
    <property type="term" value="C:cytosol"/>
    <property type="evidence" value="ECO:0007669"/>
    <property type="project" value="TreeGrafter"/>
</dbReference>
<comment type="caution">
    <text evidence="16">The sequence shown here is derived from an EMBL/GenBank/DDBJ whole genome shotgun (WGS) entry which is preliminary data.</text>
</comment>
<dbReference type="Pfam" id="PF00754">
    <property type="entry name" value="F5_F8_type_C"/>
    <property type="match status" value="1"/>
</dbReference>
<dbReference type="PROSITE" id="PS00973">
    <property type="entry name" value="USP_2"/>
    <property type="match status" value="1"/>
</dbReference>
<feature type="compositionally biased region" description="Low complexity" evidence="13">
    <location>
        <begin position="775"/>
        <end position="790"/>
    </location>
</feature>
<dbReference type="InterPro" id="IPR028889">
    <property type="entry name" value="USP"/>
</dbReference>
<feature type="region of interest" description="Disordered" evidence="13">
    <location>
        <begin position="265"/>
        <end position="293"/>
    </location>
</feature>
<feature type="region of interest" description="Disordered" evidence="13">
    <location>
        <begin position="674"/>
        <end position="1234"/>
    </location>
</feature>
<dbReference type="InterPro" id="IPR001394">
    <property type="entry name" value="Peptidase_C19_UCH"/>
</dbReference>
<dbReference type="GO" id="GO:0005634">
    <property type="term" value="C:nucleus"/>
    <property type="evidence" value="ECO:0007669"/>
    <property type="project" value="TreeGrafter"/>
</dbReference>
<gene>
    <name evidence="16" type="primary">Usp36</name>
    <name evidence="16" type="ORF">AWC38_SpisGene9849</name>
</gene>
<dbReference type="OrthoDB" id="5987745at2759"/>
<keyword evidence="17" id="KW-1185">Reference proteome</keyword>
<dbReference type="Gene3D" id="3.90.70.10">
    <property type="entry name" value="Cysteine proteinases"/>
    <property type="match status" value="1"/>
</dbReference>
<dbReference type="SUPFAM" id="SSF49785">
    <property type="entry name" value="Galactose-binding domain-like"/>
    <property type="match status" value="1"/>
</dbReference>
<evidence type="ECO:0000256" key="5">
    <source>
        <dbReference type="ARBA" id="ARBA00022786"/>
    </source>
</evidence>
<evidence type="ECO:0000256" key="3">
    <source>
        <dbReference type="ARBA" id="ARBA00012759"/>
    </source>
</evidence>
<evidence type="ECO:0000313" key="17">
    <source>
        <dbReference type="Proteomes" id="UP000225706"/>
    </source>
</evidence>
<dbReference type="Pfam" id="PF00443">
    <property type="entry name" value="UCH"/>
    <property type="match status" value="2"/>
</dbReference>
<feature type="region of interest" description="Disordered" evidence="13">
    <location>
        <begin position="19"/>
        <end position="39"/>
    </location>
</feature>
<evidence type="ECO:0000259" key="15">
    <source>
        <dbReference type="PROSITE" id="PS50235"/>
    </source>
</evidence>
<dbReference type="PROSITE" id="PS50022">
    <property type="entry name" value="FA58C_3"/>
    <property type="match status" value="1"/>
</dbReference>
<dbReference type="STRING" id="50429.A0A2B4S491"/>
<feature type="compositionally biased region" description="Low complexity" evidence="13">
    <location>
        <begin position="599"/>
        <end position="610"/>
    </location>
</feature>
<comment type="similarity">
    <text evidence="2">Belongs to the peptidase C19 family.</text>
</comment>
<dbReference type="InterPro" id="IPR008979">
    <property type="entry name" value="Galactose-bd-like_sf"/>
</dbReference>
<feature type="compositionally biased region" description="Polar residues" evidence="13">
    <location>
        <begin position="1065"/>
        <end position="1077"/>
    </location>
</feature>
<keyword evidence="7" id="KW-0788">Thiol protease</keyword>
<feature type="compositionally biased region" description="Basic and acidic residues" evidence="13">
    <location>
        <begin position="801"/>
        <end position="818"/>
    </location>
</feature>
<feature type="compositionally biased region" description="Polar residues" evidence="13">
    <location>
        <begin position="943"/>
        <end position="952"/>
    </location>
</feature>
<feature type="compositionally biased region" description="Pro residues" evidence="13">
    <location>
        <begin position="872"/>
        <end position="885"/>
    </location>
</feature>
<evidence type="ECO:0000256" key="1">
    <source>
        <dbReference type="ARBA" id="ARBA00000707"/>
    </source>
</evidence>
<feature type="compositionally biased region" description="Basic and acidic residues" evidence="13">
    <location>
        <begin position="277"/>
        <end position="290"/>
    </location>
</feature>
<evidence type="ECO:0000313" key="16">
    <source>
        <dbReference type="EMBL" id="PFX25514.1"/>
    </source>
</evidence>
<dbReference type="InterPro" id="IPR050164">
    <property type="entry name" value="Peptidase_C19"/>
</dbReference>
<evidence type="ECO:0000256" key="10">
    <source>
        <dbReference type="ARBA" id="ARBA00042154"/>
    </source>
</evidence>
<sequence length="1234" mass="139580">MSLGCDIPLIRDLPKSRFSASSSKKDASNLRFTPETPSAPWCPEERPPLEADYGKEYVIVDLGCLRSVCAIEAQDKNLMTYSAEYSIDNKNWKTLTTKDTTYYFMEEYDANYKAVITPPITARFFRFHFLMCTWSEEKKSRPCGKVELYSDAGLDPDDSTEPMGCFIEQTSKKKKNERLLPVVYHKVRGDIVKKSPDILAIYEECRKNAEDHVEIFDSLIANKLASDLDAKLVSSSKKVLLQRIEFKPASKPDEQYENLRRKYVPVNSPSTKHSNGHCKEQMRSPDKNSNEELPSPKFILFPVENVELDWKQVRRVGPGLSNMGNTCFLNSVLQVLTYTAPLVNYLASKVHSEKFIAKHLRFGHQEDAHEFLRYVIDGMQRSCLAADGDTETLDRMSKQTTMVHQVFGGYYRSQVRCLKCKNNSNTFDPLMDIMLDIKHVPSVEKALQRSVKQELLDGENLYMCPRCKRKVPAHKQFLIHRAPNILTLQLKRFDYHQSFGGKISKHIEYTEYLNLRPYMTSQGPPIRYRLYAVLVHSGYSANSGHYYCYVRASNGIWYQMNDSMVRQVALKAVLSQQAYLLFYIKQNPKQELKSPLTSPKTVPMPRTPVTPRDKLPKVIRSNGLAGKQWNATSVAALLGLINFARIRKEITLSIKLSFVRNTVPHDVGTPVKSGIIFHRQSSSTSTVTKPSTTPTSNHAPSAPLAPPSQRPKFAFTISPGNKGNKTEPIAAKREEKDKDEKMGMKEKLKSPSSESVSSEIKSPISSLGKISETFSTPDTSKTLSKSDSSPVEGKEQASGGQKDKNKETSDEGLTLRKENKGKKLSPKKPRPPPLFIPRPVIQGKGTSSNTPKSTTLWTVTPKTTSEPLFGPMSPPPPGVAPPQPSPSSAMSDTSSTSSMMGKTGEWTVSDKTALTPGPRLPERQHAGWQVSKKFESEKEESRILQTEENSNMIEEESDKKKKKKKHKKEKKKKKERGKKEKAKIKYEKLSESLDDDELDKKEKKKRKQKHGAEKDVNEVSQQSKPVEKSKSKKHKMKCRDSNVSPSKKRLVSYADSSSSSESERGTSGQLPGKSTNVDSRRATVESRVPVIHEDEPRKRNAARRATWDGSRDSSVVAQLLTSSKGLHGYGSSVTSWDGGENTLDRSGGKPDRKRQRRDSWNEDYDRGKVKKVKNSKATSERRFNGNPFQREHDKRNSKQESKERFSKPFSKHRHSRQNHFSKSHSSRKYQRKST</sequence>
<name>A0A2B4S491_STYPI</name>
<keyword evidence="5" id="KW-0833">Ubl conjugation pathway</keyword>
<dbReference type="InterPro" id="IPR038765">
    <property type="entry name" value="Papain-like_cys_pep_sf"/>
</dbReference>
<feature type="compositionally biased region" description="Low complexity" evidence="13">
    <location>
        <begin position="681"/>
        <end position="696"/>
    </location>
</feature>
<dbReference type="CDD" id="cd02661">
    <property type="entry name" value="Peptidase_C19E"/>
    <property type="match status" value="1"/>
</dbReference>
<evidence type="ECO:0000259" key="14">
    <source>
        <dbReference type="PROSITE" id="PS50022"/>
    </source>
</evidence>
<keyword evidence="6 16" id="KW-0378">Hydrolase</keyword>
<dbReference type="GO" id="GO:0006508">
    <property type="term" value="P:proteolysis"/>
    <property type="evidence" value="ECO:0007669"/>
    <property type="project" value="UniProtKB-KW"/>
</dbReference>
<protein>
    <recommendedName>
        <fullName evidence="8">Ubiquitin carboxyl-terminal hydrolase 36</fullName>
        <ecNumber evidence="3">3.4.19.12</ecNumber>
    </recommendedName>
    <alternativeName>
        <fullName evidence="11">Deubiquitinating enzyme 36</fullName>
    </alternativeName>
    <alternativeName>
        <fullName evidence="10">Protein scrawny</fullName>
    </alternativeName>
    <alternativeName>
        <fullName evidence="9">Ubiquitin thioesterase 36</fullName>
    </alternativeName>
    <alternativeName>
        <fullName evidence="12">Ubiquitin-specific-processing protease 36</fullName>
    </alternativeName>
</protein>